<dbReference type="Pfam" id="PF17852">
    <property type="entry name" value="Dynein_AAA_lid"/>
    <property type="match status" value="1"/>
</dbReference>
<evidence type="ECO:0000256" key="9">
    <source>
        <dbReference type="ARBA" id="ARBA00023054"/>
    </source>
</evidence>
<evidence type="ECO:0000256" key="11">
    <source>
        <dbReference type="ARBA" id="ARBA00023175"/>
    </source>
</evidence>
<dbReference type="FunFam" id="3.20.180.20:FF:000001">
    <property type="entry name" value="Dynein axonemal heavy chain 5"/>
    <property type="match status" value="1"/>
</dbReference>
<dbReference type="InterPro" id="IPR041228">
    <property type="entry name" value="Dynein_C"/>
</dbReference>
<dbReference type="Pfam" id="PF12775">
    <property type="entry name" value="AAA_7"/>
    <property type="match status" value="1"/>
</dbReference>
<keyword evidence="6" id="KW-0547">Nucleotide-binding</keyword>
<dbReference type="Pfam" id="PF03028">
    <property type="entry name" value="Dynein_heavy"/>
    <property type="match status" value="1"/>
</dbReference>
<evidence type="ECO:0000256" key="6">
    <source>
        <dbReference type="ARBA" id="ARBA00022741"/>
    </source>
</evidence>
<dbReference type="InterPro" id="IPR024743">
    <property type="entry name" value="Dynein_HC_stalk"/>
</dbReference>
<keyword evidence="10" id="KW-0969">Cilium</keyword>
<dbReference type="GO" id="GO:0051959">
    <property type="term" value="F:dynein light intermediate chain binding"/>
    <property type="evidence" value="ECO:0007669"/>
    <property type="project" value="InterPro"/>
</dbReference>
<evidence type="ECO:0000256" key="4">
    <source>
        <dbReference type="ARBA" id="ARBA00022701"/>
    </source>
</evidence>
<dbReference type="Pfam" id="PF12781">
    <property type="entry name" value="AAA_9"/>
    <property type="match status" value="1"/>
</dbReference>
<comment type="caution">
    <text evidence="16">The sequence shown here is derived from an EMBL/GenBank/DDBJ whole genome shotgun (WGS) entry which is preliminary data.</text>
</comment>
<keyword evidence="12" id="KW-0206">Cytoskeleton</keyword>
<dbReference type="InterPro" id="IPR024317">
    <property type="entry name" value="Dynein_heavy_chain_D4_dom"/>
</dbReference>
<dbReference type="Pfam" id="PF08393">
    <property type="entry name" value="DHC_N2"/>
    <property type="match status" value="1"/>
</dbReference>
<feature type="domain" description="AAA+ ATPase" evidence="15">
    <location>
        <begin position="2479"/>
        <end position="2636"/>
    </location>
</feature>
<dbReference type="InterPro" id="IPR041658">
    <property type="entry name" value="AAA_lid_11"/>
</dbReference>
<dbReference type="GO" id="GO:0005858">
    <property type="term" value="C:axonemal dynein complex"/>
    <property type="evidence" value="ECO:0007669"/>
    <property type="project" value="TreeGrafter"/>
</dbReference>
<name>A0A8S1K302_PARPR</name>
<dbReference type="Proteomes" id="UP000688137">
    <property type="component" value="Unassembled WGS sequence"/>
</dbReference>
<evidence type="ECO:0000256" key="7">
    <source>
        <dbReference type="ARBA" id="ARBA00022840"/>
    </source>
</evidence>
<gene>
    <name evidence="16" type="ORF">PPRIM_AZ9-3.1.T0080244</name>
</gene>
<keyword evidence="3" id="KW-0963">Cytoplasm</keyword>
<dbReference type="InterPro" id="IPR013594">
    <property type="entry name" value="Dynein_heavy_tail"/>
</dbReference>
<feature type="domain" description="AAA+ ATPase" evidence="15">
    <location>
        <begin position="1853"/>
        <end position="1991"/>
    </location>
</feature>
<comment type="similarity">
    <text evidence="2">Belongs to the dynein heavy chain family.</text>
</comment>
<evidence type="ECO:0000256" key="12">
    <source>
        <dbReference type="ARBA" id="ARBA00023212"/>
    </source>
</evidence>
<dbReference type="FunFam" id="1.20.140.100:FF:000001">
    <property type="entry name" value="dynein heavy chain 17, axonemal"/>
    <property type="match status" value="1"/>
</dbReference>
<dbReference type="FunFam" id="1.20.1270.280:FF:000002">
    <property type="entry name" value="Dynein heavy chain 5, axonemal"/>
    <property type="match status" value="1"/>
</dbReference>
<accession>A0A8S1K302</accession>
<dbReference type="InterPro" id="IPR003593">
    <property type="entry name" value="AAA+_ATPase"/>
</dbReference>
<dbReference type="FunFam" id="1.10.8.710:FF:000003">
    <property type="entry name" value="Dynein axonemal heavy chain 5"/>
    <property type="match status" value="1"/>
</dbReference>
<keyword evidence="4" id="KW-0493">Microtubule</keyword>
<dbReference type="PANTHER" id="PTHR46532">
    <property type="entry name" value="MALE FERTILITY FACTOR KL5"/>
    <property type="match status" value="1"/>
</dbReference>
<evidence type="ECO:0000256" key="13">
    <source>
        <dbReference type="ARBA" id="ARBA00023273"/>
    </source>
</evidence>
<feature type="coiled-coil region" evidence="14">
    <location>
        <begin position="1176"/>
        <end position="1214"/>
    </location>
</feature>
<dbReference type="InterPro" id="IPR035699">
    <property type="entry name" value="AAA_6"/>
</dbReference>
<keyword evidence="8" id="KW-0243">Dynein</keyword>
<evidence type="ECO:0000256" key="2">
    <source>
        <dbReference type="ARBA" id="ARBA00008887"/>
    </source>
</evidence>
<dbReference type="Pfam" id="PF18199">
    <property type="entry name" value="Dynein_C"/>
    <property type="match status" value="1"/>
</dbReference>
<dbReference type="FunFam" id="1.20.920.20:FF:000001">
    <property type="entry name" value="dynein heavy chain 2, axonemal"/>
    <property type="match status" value="1"/>
</dbReference>
<dbReference type="SMART" id="SM00382">
    <property type="entry name" value="AAA"/>
    <property type="match status" value="3"/>
</dbReference>
<dbReference type="FunFam" id="3.40.50.300:FF:000049">
    <property type="entry name" value="Dynein, axonemal, heavy chain 5"/>
    <property type="match status" value="1"/>
</dbReference>
<dbReference type="FunFam" id="3.40.50.300:FF:000320">
    <property type="entry name" value="Dynein, axonemal, heavy chain 5"/>
    <property type="match status" value="1"/>
</dbReference>
<dbReference type="GO" id="GO:0008569">
    <property type="term" value="F:minus-end-directed microtubule motor activity"/>
    <property type="evidence" value="ECO:0007669"/>
    <property type="project" value="InterPro"/>
</dbReference>
<comment type="subcellular location">
    <subcellularLocation>
        <location evidence="1">Cytoplasm</location>
        <location evidence="1">Cytoskeleton</location>
        <location evidence="1">Cilium axoneme</location>
    </subcellularLocation>
</comment>
<sequence length="4609" mass="532030">MLNSKRARWMFQTIADSFRLKDGNVVQDLLKDKSRLEKFLEGEGPNKIIIYYQIQDNQQTDDMKENQNEPSLFIQFGDQEKIKEKAIWFLRMTPEGKTAVNLNETYDNQVIWGEVSPSSISQLHTVMENVYYPLIINMMDEREWGQCDEESLKEFHNHTKKFSQEVSEAVKLMRPGQELFKFDPEEVQKYANSNNEQEKNQFYERKFAQWIAIINNKLAEDQNPKKDSPDAGPEVELNYWKTRMQEITNWSEQLKGKDFVTVKTTLQRNKQHDKSTNRGEENINKLIMEYSRLDLLLTDKLNEAKDNVKYLSTLEKFLDPLYKGTPQQIIDTLPALMNAIKMIHTIARFYNTNDKMTGLFVKITNQMIKNCKERILNGGKNQDIWNRDPSELNEVLRQCIQLNREYKDSYKETKEKVADMPKGKTFDFPETQIFGKFDTFVRRLVKLIDIFQNIQQFQALAKHNLEGMEQLTAKFNQIIKDFKAKNHDLLDTNSNKFDRDWVEFNVEISHLDMQLQSFIDNNFNRLRTIEYSLKLLKKFEQTIKRDQLKNSLVSKYNTILHNYATELDKIQRIFTDQKSSPPIVRNIPPEAGKIIWARHLFLKITGPITKFPENAIDQGELKKYYGGYNTLGKQLTIYEMWYYQNWSNEIERSKAALQATLIVRHDENKKLYVNFDVEIMQLIREAKVLDRQGIEIPESARIILLQEDKFKMYYNELLYVLKEYERIISKIKPICKTLIGPHVEDLELKLRPGMVTLTWTSMNIDSYLQSVHAGLNKLEQLIITINDIIENRIENNLKNISKVLLVHLPQESKPLTLDQFVNLQEEYIKTKTDYLMSKNVEVERAVDDLLQVIREYKLDPHVDYADPTETIRIKRYYFWYLYQALLNSTQNSLNAMKYRVCGKKGPGQSSTQNLKPFFEVDVQLYNNQVRLNPSLDEIQKAINRAATAVLRCSKNLYSWNLQQKESKGSFYEMIAQDKEIVKVILLLTGSIQGTRNKVHDFLSSFKKFSWLWTENIQDNINSFSKKNPTLQDYEDALKKFTSIEEEIDKIEASHKIGAMELKTGNLCTGLKVHAKDWKNFYCQDLHKRARQLLDQLTDLTNQYSTKLSKEVKDIDSLGYVMECLEDIRKIQAEIDLKFNPVQDMYALLDIYLPGGISDKDEMDQRSMLRRNWDQLISQAEIKGKELQQKQKNYLKQLKKSIKEFIQEVNDFRKDYELNGPMVENIAPKEAMERLRRFEDEFSVKQKFYQINRKGEDLFGLQNQSYPALKKTQDELANLKKLYSLFSDVIDTINKWKEESWADVSVESLNLMEENFTKYTAQCGTLPRDLREWQAYKELKLELDNLNKILPIIKELKKPSIKPRHWLKIVETTGKQLNYENPDNFFISDIINCELLAHEDDIVDITDSADKQIKIETSLKDIVDRWSTQEFKFSIWGKREVPCMLNGLSVQEITETLEEDQMTLSSLNAQRYVAPFKVEVEIKIREFSDVSETLDMWIKVQKLWTALEPVFTGGDIARQMPLQAKQFAAIDKNWMKIMEKAYESKKVIISCQNDMLKDFLPDLQKKLEDCQKMLEAYLEGKRKKFPRFYFVANQDLLKILSQGSDPKSIQEDFEKLFDAITKVTFGKNTEKKGSTELVIQQIMQSAGKDEEIVDLNQNVKCEGNIEGWLKTLELQMQSTLRDITRTACSACFTMSLKDFCKAYCSQIALLGIQVIWTQKITEALEKTGRQENKNIMEAKRAEIRDMMAVLSAMCLEGYKSNLERTRVETLVTIHVHQRDIAQELKCKDINDFDWQKQTRLYWKQDQDQDTCVISITDWDQGYAYEFLGSKERLCITPLTDRCYITLAQAMSMYYGGAPAGPAGTGKTETVKDLGRTLGVFVVVTNCSDQHRYRDMAKIFKGLCQSGLWGCFDEFNRIDLEVLSVVAMQVEAITTAKKQHLKEFMFPEEAAPIELQQQVGYFITMNPGYAGRQELPENLKALFRGVSMMVPDREIIIKVKLASVGYNSIDALAKKFNVLYRLCEEQLSKQRHYDFGLRNILSVLRTAGNTKREELKSDEEMLLMRSLRDMNLSKLVADDIALFNGLLQDIFPKQSDIKKKEYPDVEKMIPQVIQRKGGLINNDKFQLKIIQLYETALVRHGFMLVGPSGSGKTTIMSVLTDSLTDLGLPHRITRLNPKAITAQEMYGVKSEISDDWIPGIFSTIWQKSNSRNNKHTTWITCDGPVDAIWIENLNTVLDDNKILTLANGQRIPMTENCKLVFEVENLNNASPATVSRCGQVYISPTDLGYEPVWKGWILQRKLDARVDESEKLNVLLNKYFNTYLILETIDKTCKNPVMDISHVLKVYQTLNLLNGILRPLVNANKTLTEQDYEKVVVFAMTWGVGGIYEVQDRILFHEFLAQKGAPIPYKAKDGETVFDYYIYLDERGTCEWKLISPEEWKAPDKFQFSQLLMPTVDSFRAEMILSYILNQPKASPQPPVSCSYVVLVGGSGTAKTSSVLMYANKFNKEKMLFKRINFSSATLPSHFQAAIEAECDFKIGKDFAPPQNKNMTVFIDDLSMPFVNKWGDQVTLEIVRQLIDQGGFYMLDKAQRGNFRGIKNLTYIGAMQHPGGGRNDIPNRLKRQAVIFNMILPLSVEGIYGPIIKHQFKAKYFQPDVVRAIDTLTGATIQIWNKVKVTMLPTPAKFHYVFNMRDLSRVFKGILSVRKETINTAAQVGPMKSDVFLVGLWMHECERVFVDKMTNQKDKDQVCNYIKEIALDLYNHLDSEIQDKFSKEKLFLMCDFLKEDVKNEDGLVEVEAEKIYEGVNSIDRLRLRCNNLLQDYNDKYPAKKMSLVLFDDAIKHLLRISRLIKQPRSNALLVGVGGSGKQSLTRLAADILKNVCYQIILTKNFSEKDLKEEIKKLFDWAGHLGKQVTFILTDSEVKKEEFLEYINMILSTGEVAGLLAKDEKEVWLADVRNDYVKEKQLGNIDPPQSDLYAYLVDRIRDNLHIILCFSPVGQKFRDRSRKFPALFNECTIDWFLPWPEAALVSVAETFIKNFKELDTTNDIKEELMKHMGNVHIMVNSVCELYFQKMRRQVYVTPKSYLSYLNSYKELYLKKYAELDLQENSYKIGLSKINEAAKQIEKMGVALREEEAQLKEASEKTEKLLEDLEKESKKANQKNDEVEATTAQCMKQAQMIASEKQAAEKDLAAAMPALIRAQEAVDSLDKKDIDEMKAMKTLMDIMKAIIDSIVIYFMGKLLPVQSVTVKISKIDYSFLKDSFDEGGKSVLFDMNFLNKLKGFEKDGINEETIELLQPYMSQEWFSEEKAQSASKAAQGLLKWVKAIYEYHEKSKIVKPKKVYLQIQEGRLEVARKELAKAERDLNEIKEYLAKLKETFNKQMEEKSFLEQKSNKTKKRITTARQLIESLSDEKARWGQGATEIADQKRKLIGNCSLATSFISYCGPFNAEYRQLLAGDYFVNDQKRRGVPVTPGLNLTQFLVDDATVGEWNLQGLPKDELSIQNGIMVTNSTRYPLLIDPQGQGNFWIRQKFADKIEPFRCITTLNHPKFKDNFLKPCMQDGLCLIIENIENEVDPMLDPVLEKQIQVKAKKNKYIEVGGTQMDFDDGFKLFMFCRLANPTFSPELSAKTTIIDFTVTQGGLEQQLLGKVISKEQKALEDSLNQLLADVNQNKKDLQRLDKNLLERLTQSSGNLLEDEGLIEVLGSTKTQAKEVSVKLLDAEVKTREINEKREQYRPVAIRGSALYFTILEVSLINWMYNSSLEQFLKLFNDSIDQSERNTLPSKRVDNIIKYLTFHVYKYVNRGLFEKDKISFILMMCFKVKQTDKKINAGDVSQFLKSGAALDPKTEKQKPFQFLDEKQWLNILALSRHHFNGDQMAFFRDLPESISRNEQQWRQWNDRNDPENSPIPDFAERIAADKEIGPFISLCLVRSLKEDRTLVAATHFINATLGKEFTAPISYPIDSIWAESSKTDPVLFLLSAGADPTSSIDDLSRKKRKVFCEKVSMGEGQEEAARRVIKNGFETGMWVILQNCHLGLKFMEEIETIVNPEATINDDFRLWITCEQHPRFPLGLLQKTIKVTNEPPKGLKAGLYKTFTTIITQEFLEKVEHPNWRSLIYTICFLHSIVIERRKFGPLGWCVPYEFNNPDLEASLAFIEKYLNSFLSGPPSQSPNLNLNMNVIRYMICEVQYGGRITDDLDRELFNAYGEDYLKEAIFGNEYVIAEAPFDAGGGTKPTKFQYKIPATTQMPELIKYHDVIKQLPDIDNPEVFGLHVNADITFRKKESTEMIITIMDTRPKDSGGGGGKTREEIVQDKARELLSKLPSDYVDLEVREQVRKLAGPKNLPDKGLTVPLNIFLYQEIQRMQIVIAICRKTLSDVIDAIDGQIIMTPDILDAINSMYDAKVPLTWVYDATGVEISWILPTLGAWFSSLIDRNKQLNDWLKSNRPNHFWLGGFFNPQGFLTAVKQEVTRMHKGKPGDKDAWSLDDVVQSTQVKEREYEQIRDIQSEGVYVSGLSLEGCKWSRNGLDESEPKKMFAPLPILYVTAINKKKGADAEKNSSTYSCPVYKYPRRTDKYLICRVGLPCEGTGAHKWKLRGVALLCSTE</sequence>
<feature type="coiled-coil region" evidence="14">
    <location>
        <begin position="3345"/>
        <end position="3393"/>
    </location>
</feature>
<keyword evidence="7" id="KW-0067">ATP-binding</keyword>
<evidence type="ECO:0000313" key="16">
    <source>
        <dbReference type="EMBL" id="CAD8044678.1"/>
    </source>
</evidence>
<keyword evidence="5" id="KW-0677">Repeat</keyword>
<dbReference type="GO" id="GO:0007018">
    <property type="term" value="P:microtubule-based movement"/>
    <property type="evidence" value="ECO:0007669"/>
    <property type="project" value="InterPro"/>
</dbReference>
<dbReference type="GO" id="GO:0045505">
    <property type="term" value="F:dynein intermediate chain binding"/>
    <property type="evidence" value="ECO:0007669"/>
    <property type="project" value="InterPro"/>
</dbReference>
<dbReference type="InterPro" id="IPR041466">
    <property type="entry name" value="Dynein_AAA5_ext"/>
</dbReference>
<dbReference type="InterPro" id="IPR013602">
    <property type="entry name" value="Dynein_heavy_linker"/>
</dbReference>
<dbReference type="Pfam" id="PF12780">
    <property type="entry name" value="AAA_8"/>
    <property type="match status" value="1"/>
</dbReference>
<evidence type="ECO:0000256" key="5">
    <source>
        <dbReference type="ARBA" id="ARBA00022737"/>
    </source>
</evidence>
<evidence type="ECO:0000313" key="17">
    <source>
        <dbReference type="Proteomes" id="UP000688137"/>
    </source>
</evidence>
<dbReference type="PANTHER" id="PTHR46532:SF4">
    <property type="entry name" value="AAA+ ATPASE DOMAIN-CONTAINING PROTEIN"/>
    <property type="match status" value="1"/>
</dbReference>
<feature type="domain" description="AAA+ ATPase" evidence="15">
    <location>
        <begin position="2136"/>
        <end position="2263"/>
    </location>
</feature>
<evidence type="ECO:0000259" key="15">
    <source>
        <dbReference type="SMART" id="SM00382"/>
    </source>
</evidence>
<evidence type="ECO:0000256" key="8">
    <source>
        <dbReference type="ARBA" id="ARBA00023017"/>
    </source>
</evidence>
<dbReference type="FunFam" id="1.20.920.30:FF:000002">
    <property type="entry name" value="Dynein axonemal heavy chain 3"/>
    <property type="match status" value="1"/>
</dbReference>
<evidence type="ECO:0000256" key="10">
    <source>
        <dbReference type="ARBA" id="ARBA00023069"/>
    </source>
</evidence>
<dbReference type="Pfam" id="PF08385">
    <property type="entry name" value="DHC_N1"/>
    <property type="match status" value="1"/>
</dbReference>
<evidence type="ECO:0000256" key="3">
    <source>
        <dbReference type="ARBA" id="ARBA00022490"/>
    </source>
</evidence>
<dbReference type="FunFam" id="3.40.50.300:FF:002141">
    <property type="entry name" value="Dynein heavy chain"/>
    <property type="match status" value="1"/>
</dbReference>
<dbReference type="Pfam" id="PF17857">
    <property type="entry name" value="AAA_lid_1"/>
    <property type="match status" value="1"/>
</dbReference>
<feature type="coiled-coil region" evidence="14">
    <location>
        <begin position="3661"/>
        <end position="3688"/>
    </location>
</feature>
<dbReference type="OMA" id="ATEPIMF"/>
<feature type="coiled-coil region" evidence="14">
    <location>
        <begin position="3118"/>
        <end position="3173"/>
    </location>
</feature>
<dbReference type="InterPro" id="IPR041589">
    <property type="entry name" value="DNAH3_AAA_lid_1"/>
</dbReference>
<evidence type="ECO:0000256" key="1">
    <source>
        <dbReference type="ARBA" id="ARBA00004430"/>
    </source>
</evidence>
<dbReference type="FunFam" id="3.10.490.20:FF:000010">
    <property type="entry name" value="Dynein heavy chain, putative"/>
    <property type="match status" value="1"/>
</dbReference>
<dbReference type="GO" id="GO:0005874">
    <property type="term" value="C:microtubule"/>
    <property type="evidence" value="ECO:0007669"/>
    <property type="project" value="UniProtKB-KW"/>
</dbReference>
<protein>
    <recommendedName>
        <fullName evidence="15">AAA+ ATPase domain-containing protein</fullName>
    </recommendedName>
</protein>
<keyword evidence="9 14" id="KW-0175">Coiled coil</keyword>
<dbReference type="GO" id="GO:0005524">
    <property type="term" value="F:ATP binding"/>
    <property type="evidence" value="ECO:0007669"/>
    <property type="project" value="UniProtKB-KW"/>
</dbReference>
<dbReference type="Pfam" id="PF12774">
    <property type="entry name" value="AAA_6"/>
    <property type="match status" value="1"/>
</dbReference>
<dbReference type="EMBL" id="CAJJDM010000004">
    <property type="protein sequence ID" value="CAD8044678.1"/>
    <property type="molecule type" value="Genomic_DNA"/>
</dbReference>
<dbReference type="FunFam" id="1.10.8.1220:FF:000001">
    <property type="entry name" value="Dynein axonemal heavy chain 5"/>
    <property type="match status" value="1"/>
</dbReference>
<proteinExistence type="inferred from homology"/>
<dbReference type="FunFam" id="3.40.50.300:FF:000738">
    <property type="entry name" value="Dynein heavy chain axonemal"/>
    <property type="match status" value="1"/>
</dbReference>
<reference evidence="16" key="1">
    <citation type="submission" date="2021-01" db="EMBL/GenBank/DDBJ databases">
        <authorList>
            <consortium name="Genoscope - CEA"/>
            <person name="William W."/>
        </authorList>
    </citation>
    <scope>NUCLEOTIDE SEQUENCE</scope>
</reference>
<dbReference type="Pfam" id="PF12777">
    <property type="entry name" value="MT"/>
    <property type="match status" value="1"/>
</dbReference>
<dbReference type="InterPro" id="IPR026983">
    <property type="entry name" value="DHC"/>
</dbReference>
<dbReference type="InterPro" id="IPR035706">
    <property type="entry name" value="AAA_9"/>
</dbReference>
<dbReference type="InterPro" id="IPR004273">
    <property type="entry name" value="Dynein_heavy_D6_P-loop"/>
</dbReference>
<dbReference type="Pfam" id="PF18198">
    <property type="entry name" value="AAA_lid_11"/>
    <property type="match status" value="1"/>
</dbReference>
<organism evidence="16 17">
    <name type="scientific">Paramecium primaurelia</name>
    <dbReference type="NCBI Taxonomy" id="5886"/>
    <lineage>
        <taxon>Eukaryota</taxon>
        <taxon>Sar</taxon>
        <taxon>Alveolata</taxon>
        <taxon>Ciliophora</taxon>
        <taxon>Intramacronucleata</taxon>
        <taxon>Oligohymenophorea</taxon>
        <taxon>Peniculida</taxon>
        <taxon>Parameciidae</taxon>
        <taxon>Paramecium</taxon>
    </lineage>
</organism>
<keyword evidence="13" id="KW-0966">Cell projection</keyword>
<evidence type="ECO:0000256" key="14">
    <source>
        <dbReference type="SAM" id="Coils"/>
    </source>
</evidence>
<keyword evidence="11" id="KW-0505">Motor protein</keyword>
<keyword evidence="17" id="KW-1185">Reference proteome</keyword>